<dbReference type="GO" id="GO:0009228">
    <property type="term" value="P:thiamine biosynthetic process"/>
    <property type="evidence" value="ECO:0007669"/>
    <property type="project" value="UniProtKB-KW"/>
</dbReference>
<keyword evidence="9 11" id="KW-0460">Magnesium</keyword>
<comment type="cofactor">
    <cofactor evidence="2 11">
        <name>Mg(2+)</name>
        <dbReference type="ChEBI" id="CHEBI:18420"/>
    </cofactor>
</comment>
<dbReference type="HAMAP" id="MF_00228">
    <property type="entry name" value="Thz_kinase"/>
    <property type="match status" value="1"/>
</dbReference>
<dbReference type="GO" id="GO:0005524">
    <property type="term" value="F:ATP binding"/>
    <property type="evidence" value="ECO:0007669"/>
    <property type="project" value="UniProtKB-UniRule"/>
</dbReference>
<feature type="binding site" evidence="11">
    <location>
        <position position="185"/>
    </location>
    <ligand>
        <name>ATP</name>
        <dbReference type="ChEBI" id="CHEBI:30616"/>
    </ligand>
</feature>
<comment type="pathway">
    <text evidence="3 11">Cofactor biosynthesis; thiamine diphosphate biosynthesis; 4-methyl-5-(2-phosphoethyl)-thiazole from 5-(2-hydroxyethyl)-4-methylthiazole: step 1/1.</text>
</comment>
<protein>
    <recommendedName>
        <fullName evidence="11">Hydroxyethylthiazole kinase</fullName>
        <ecNumber evidence="11">2.7.1.50</ecNumber>
    </recommendedName>
    <alternativeName>
        <fullName evidence="11">4-methyl-5-beta-hydroxyethylthiazole kinase</fullName>
        <shortName evidence="11">TH kinase</shortName>
        <shortName evidence="11">Thz kinase</shortName>
    </alternativeName>
</protein>
<dbReference type="AlphaFoldDB" id="A0A0B7NR72"/>
<dbReference type="PIRSF" id="PIRSF000513">
    <property type="entry name" value="Thz_kinase"/>
    <property type="match status" value="1"/>
</dbReference>
<keyword evidence="6 11" id="KW-0547">Nucleotide-binding</keyword>
<organism evidence="12">
    <name type="scientific">Propionibacterium freudenreichii subsp. freudenreichii</name>
    <dbReference type="NCBI Taxonomy" id="66712"/>
    <lineage>
        <taxon>Bacteria</taxon>
        <taxon>Bacillati</taxon>
        <taxon>Actinomycetota</taxon>
        <taxon>Actinomycetes</taxon>
        <taxon>Propionibacteriales</taxon>
        <taxon>Propionibacteriaceae</taxon>
        <taxon>Propionibacterium</taxon>
    </lineage>
</organism>
<dbReference type="SUPFAM" id="SSF53613">
    <property type="entry name" value="Ribokinase-like"/>
    <property type="match status" value="1"/>
</dbReference>
<dbReference type="InterPro" id="IPR029056">
    <property type="entry name" value="Ribokinase-like"/>
</dbReference>
<keyword evidence="7 11" id="KW-0418">Kinase</keyword>
<dbReference type="CDD" id="cd01170">
    <property type="entry name" value="THZ_kinase"/>
    <property type="match status" value="1"/>
</dbReference>
<dbReference type="NCBIfam" id="NF006830">
    <property type="entry name" value="PRK09355.1"/>
    <property type="match status" value="1"/>
</dbReference>
<evidence type="ECO:0000256" key="7">
    <source>
        <dbReference type="ARBA" id="ARBA00022777"/>
    </source>
</evidence>
<keyword evidence="5 11" id="KW-0479">Metal-binding</keyword>
<reference evidence="12" key="1">
    <citation type="submission" date="2014-08" db="EMBL/GenBank/DDBJ databases">
        <authorList>
            <person name="Falentin Helene"/>
        </authorList>
    </citation>
    <scope>NUCLEOTIDE SEQUENCE</scope>
</reference>
<keyword evidence="10 11" id="KW-0784">Thiamine biosynthesis</keyword>
<evidence type="ECO:0000256" key="5">
    <source>
        <dbReference type="ARBA" id="ARBA00022723"/>
    </source>
</evidence>
<accession>A0A0B7NR72</accession>
<dbReference type="GO" id="GO:0009229">
    <property type="term" value="P:thiamine diphosphate biosynthetic process"/>
    <property type="evidence" value="ECO:0007669"/>
    <property type="project" value="UniProtKB-UniRule"/>
</dbReference>
<comment type="catalytic activity">
    <reaction evidence="1 11">
        <text>5-(2-hydroxyethyl)-4-methylthiazole + ATP = 4-methyl-5-(2-phosphooxyethyl)-thiazole + ADP + H(+)</text>
        <dbReference type="Rhea" id="RHEA:24212"/>
        <dbReference type="ChEBI" id="CHEBI:15378"/>
        <dbReference type="ChEBI" id="CHEBI:17957"/>
        <dbReference type="ChEBI" id="CHEBI:30616"/>
        <dbReference type="ChEBI" id="CHEBI:58296"/>
        <dbReference type="ChEBI" id="CHEBI:456216"/>
        <dbReference type="EC" id="2.7.1.50"/>
    </reaction>
</comment>
<evidence type="ECO:0000256" key="8">
    <source>
        <dbReference type="ARBA" id="ARBA00022840"/>
    </source>
</evidence>
<dbReference type="GO" id="GO:0000287">
    <property type="term" value="F:magnesium ion binding"/>
    <property type="evidence" value="ECO:0007669"/>
    <property type="project" value="UniProtKB-UniRule"/>
</dbReference>
<comment type="function">
    <text evidence="11">Catalyzes the phosphorylation of the hydroxyl group of 4-methyl-5-beta-hydroxyethylthiazole (THZ).</text>
</comment>
<evidence type="ECO:0000256" key="3">
    <source>
        <dbReference type="ARBA" id="ARBA00004868"/>
    </source>
</evidence>
<feature type="binding site" evidence="11">
    <location>
        <position position="64"/>
    </location>
    <ligand>
        <name>substrate</name>
    </ligand>
</feature>
<proteinExistence type="inferred from homology"/>
<keyword evidence="8 11" id="KW-0067">ATP-binding</keyword>
<sequence length="286" mass="28829">MTDVHMAHGTTGTIDTATTEQAVDLAGALRAVRDNNPLVQCLTNIVVANFTANVLLSAGASPAMVDNSHEAADFAAIAGGVLINTGTPYPETAKAMLLAAESAATHHNPWVLDPVAAGLPWRTDVARNALAAGDPAIIRGNASEIIALAGSSSGGRGTDSTDPVTAALATAKQLARTYHCAVAISGPVDHITDGERVLTVSNGHEWMTRVTGVGCSLGALMAAFAAVVPNPVDAATAATALLCVAADHAAAESRAPGSFATALVDQLYLVSPEQLAAEADVRALAA</sequence>
<dbReference type="EMBL" id="LM676401">
    <property type="protein sequence ID" value="CEP26355.1"/>
    <property type="molecule type" value="Genomic_DNA"/>
</dbReference>
<dbReference type="Pfam" id="PF02110">
    <property type="entry name" value="HK"/>
    <property type="match status" value="1"/>
</dbReference>
<comment type="similarity">
    <text evidence="11">Belongs to the Thz kinase family.</text>
</comment>
<feature type="binding site" evidence="11">
    <location>
        <position position="212"/>
    </location>
    <ligand>
        <name>substrate</name>
    </ligand>
</feature>
<evidence type="ECO:0000313" key="12">
    <source>
        <dbReference type="EMBL" id="CEP26355.1"/>
    </source>
</evidence>
<dbReference type="PRINTS" id="PR01099">
    <property type="entry name" value="HYETHTZKNASE"/>
</dbReference>
<evidence type="ECO:0000256" key="11">
    <source>
        <dbReference type="HAMAP-Rule" id="MF_00228"/>
    </source>
</evidence>
<dbReference type="Gene3D" id="3.40.1190.20">
    <property type="match status" value="1"/>
</dbReference>
<dbReference type="InterPro" id="IPR000417">
    <property type="entry name" value="Hyethyz_kinase"/>
</dbReference>
<name>A0A0B7NR72_PROFF</name>
<dbReference type="EC" id="2.7.1.50" evidence="11"/>
<dbReference type="GO" id="GO:0004417">
    <property type="term" value="F:hydroxyethylthiazole kinase activity"/>
    <property type="evidence" value="ECO:0007669"/>
    <property type="project" value="UniProtKB-UniRule"/>
</dbReference>
<feature type="binding site" evidence="11">
    <location>
        <position position="139"/>
    </location>
    <ligand>
        <name>ATP</name>
        <dbReference type="ChEBI" id="CHEBI:30616"/>
    </ligand>
</feature>
<dbReference type="UniPathway" id="UPA00060">
    <property type="reaction ID" value="UER00139"/>
</dbReference>
<evidence type="ECO:0000256" key="4">
    <source>
        <dbReference type="ARBA" id="ARBA00022679"/>
    </source>
</evidence>
<evidence type="ECO:0000256" key="2">
    <source>
        <dbReference type="ARBA" id="ARBA00001946"/>
    </source>
</evidence>
<evidence type="ECO:0000256" key="1">
    <source>
        <dbReference type="ARBA" id="ARBA00001771"/>
    </source>
</evidence>
<evidence type="ECO:0000256" key="9">
    <source>
        <dbReference type="ARBA" id="ARBA00022842"/>
    </source>
</evidence>
<evidence type="ECO:0000256" key="10">
    <source>
        <dbReference type="ARBA" id="ARBA00022977"/>
    </source>
</evidence>
<evidence type="ECO:0000256" key="6">
    <source>
        <dbReference type="ARBA" id="ARBA00022741"/>
    </source>
</evidence>
<gene>
    <name evidence="11 12" type="primary">thiM</name>
    <name evidence="12" type="ORF">PFCIRM138_06750</name>
</gene>
<keyword evidence="4 11" id="KW-0808">Transferase</keyword>